<keyword evidence="1" id="KW-0175">Coiled coil</keyword>
<feature type="domain" description="WWE" evidence="2">
    <location>
        <begin position="60"/>
        <end position="138"/>
    </location>
</feature>
<evidence type="ECO:0000313" key="3">
    <source>
        <dbReference type="EMBL" id="CAK0828972.1"/>
    </source>
</evidence>
<dbReference type="EMBL" id="CAUYUJ010010280">
    <property type="protein sequence ID" value="CAK0828972.1"/>
    <property type="molecule type" value="Genomic_DNA"/>
</dbReference>
<accession>A0ABN9SAK6</accession>
<comment type="caution">
    <text evidence="3">The sequence shown here is derived from an EMBL/GenBank/DDBJ whole genome shotgun (WGS) entry which is preliminary data.</text>
</comment>
<organism evidence="3 4">
    <name type="scientific">Prorocentrum cordatum</name>
    <dbReference type="NCBI Taxonomy" id="2364126"/>
    <lineage>
        <taxon>Eukaryota</taxon>
        <taxon>Sar</taxon>
        <taxon>Alveolata</taxon>
        <taxon>Dinophyceae</taxon>
        <taxon>Prorocentrales</taxon>
        <taxon>Prorocentraceae</taxon>
        <taxon>Prorocentrum</taxon>
    </lineage>
</organism>
<evidence type="ECO:0000259" key="2">
    <source>
        <dbReference type="PROSITE" id="PS50918"/>
    </source>
</evidence>
<keyword evidence="4" id="KW-1185">Reference proteome</keyword>
<name>A0ABN9SAK6_9DINO</name>
<evidence type="ECO:0000313" key="4">
    <source>
        <dbReference type="Proteomes" id="UP001189429"/>
    </source>
</evidence>
<sequence length="448" mass="51301">MGANRRRRNKQQSIARTIVEDWLVEDEWQAAERTKQILKAEHAARRKAEVDAQNARAELCRLKERLSASLAAQWFWEGDDTAWHPFHTSANSLLEEAFALAPAPSTLELRSGNYTYRVCLAEMTQENTSTGKVRKIMREDWGQAAAPTEPVGIVASIERAIDRRVEEMQAARSERDQLAHELQQQRRDNMKYKNRARFAEAKLKTEEVLRTKAERDRSLAEDKLKAEEELRKKAEKDGSLAIMFAENKLKAEAVLRVNAEARVFSYQEEAEGTAERLLEAEAEIAILQRAAGSVAAERRLVIEFWRVPIVGVPTYISLPEEEMHDKTRQILLELSHQQELFMRRPSTCWPFQKLQITSVRSVHNPYLWNQYVSSKTEMREKYKHFGLVCQTLPQPQTGLNSLLPSNFSADADLNEVIERAHGELPPPPAVRKRLSGITSIRGTTMFVD</sequence>
<proteinExistence type="predicted"/>
<dbReference type="SUPFAM" id="SSF117839">
    <property type="entry name" value="WWE domain"/>
    <property type="match status" value="1"/>
</dbReference>
<dbReference type="PROSITE" id="PS50918">
    <property type="entry name" value="WWE"/>
    <property type="match status" value="1"/>
</dbReference>
<dbReference type="Proteomes" id="UP001189429">
    <property type="component" value="Unassembled WGS sequence"/>
</dbReference>
<feature type="coiled-coil region" evidence="1">
    <location>
        <begin position="154"/>
        <end position="237"/>
    </location>
</feature>
<dbReference type="Gene3D" id="3.30.720.50">
    <property type="match status" value="1"/>
</dbReference>
<protein>
    <recommendedName>
        <fullName evidence="2">WWE domain-containing protein</fullName>
    </recommendedName>
</protein>
<dbReference type="InterPro" id="IPR037197">
    <property type="entry name" value="WWE_dom_sf"/>
</dbReference>
<dbReference type="InterPro" id="IPR004170">
    <property type="entry name" value="WWE_dom"/>
</dbReference>
<reference evidence="3" key="1">
    <citation type="submission" date="2023-10" db="EMBL/GenBank/DDBJ databases">
        <authorList>
            <person name="Chen Y."/>
            <person name="Shah S."/>
            <person name="Dougan E. K."/>
            <person name="Thang M."/>
            <person name="Chan C."/>
        </authorList>
    </citation>
    <scope>NUCLEOTIDE SEQUENCE [LARGE SCALE GENOMIC DNA]</scope>
</reference>
<gene>
    <name evidence="3" type="ORF">PCOR1329_LOCUS28063</name>
</gene>
<evidence type="ECO:0000256" key="1">
    <source>
        <dbReference type="SAM" id="Coils"/>
    </source>
</evidence>
<dbReference type="Pfam" id="PF02825">
    <property type="entry name" value="WWE"/>
    <property type="match status" value="1"/>
</dbReference>